<dbReference type="InterPro" id="IPR013087">
    <property type="entry name" value="Znf_C2H2_type"/>
</dbReference>
<name>A0A7U2I8B4_PHANO</name>
<feature type="region of interest" description="Disordered" evidence="1">
    <location>
        <begin position="223"/>
        <end position="246"/>
    </location>
</feature>
<accession>A0A7U2I8B4</accession>
<feature type="compositionally biased region" description="Polar residues" evidence="1">
    <location>
        <begin position="235"/>
        <end position="246"/>
    </location>
</feature>
<feature type="region of interest" description="Disordered" evidence="1">
    <location>
        <begin position="538"/>
        <end position="564"/>
    </location>
</feature>
<feature type="compositionally biased region" description="Acidic residues" evidence="1">
    <location>
        <begin position="460"/>
        <end position="470"/>
    </location>
</feature>
<proteinExistence type="predicted"/>
<feature type="region of interest" description="Disordered" evidence="1">
    <location>
        <begin position="109"/>
        <end position="132"/>
    </location>
</feature>
<dbReference type="Pfam" id="PF26082">
    <property type="entry name" value="zf-C2H2_AcuF"/>
    <property type="match status" value="1"/>
</dbReference>
<feature type="region of interest" description="Disordered" evidence="1">
    <location>
        <begin position="271"/>
        <end position="304"/>
    </location>
</feature>
<evidence type="ECO:0000313" key="4">
    <source>
        <dbReference type="Proteomes" id="UP000663193"/>
    </source>
</evidence>
<gene>
    <name evidence="3" type="ORF">JI435_106970</name>
</gene>
<feature type="domain" description="C2H2-type" evidence="2">
    <location>
        <begin position="374"/>
        <end position="396"/>
    </location>
</feature>
<feature type="compositionally biased region" description="Polar residues" evidence="1">
    <location>
        <begin position="282"/>
        <end position="294"/>
    </location>
</feature>
<dbReference type="InterPro" id="IPR058925">
    <property type="entry name" value="zf-C2H2_AcuF"/>
</dbReference>
<evidence type="ECO:0000256" key="1">
    <source>
        <dbReference type="SAM" id="MobiDB-lite"/>
    </source>
</evidence>
<evidence type="ECO:0000313" key="3">
    <source>
        <dbReference type="EMBL" id="QRD04762.1"/>
    </source>
</evidence>
<evidence type="ECO:0000259" key="2">
    <source>
        <dbReference type="PROSITE" id="PS00028"/>
    </source>
</evidence>
<sequence length="642" mass="72387">MSDIATDPILISYQVSKCLVDFRNVHGSLASAEPTVRVKLPASVANDLLGRFRLWVGNIGAHHKGRASLDYKLREASHIRTRVIELLQHLEHDLQDMLQIITGQQMSWEDMTDSDSDSDTSNIGSQFSEEHPPTELAQLISNMSEVIVCLMRLSIAIRNPAPHDRFRHSRQMNDPPQEPWDIAHVREKFPDAPEYLVLRLGRAISRRRQYLVYREEHRMKLGEDLDLEPKPQGSKAPQNAGNLDTTTSEWANSTVASSLAPAVKESIIVPDFGITPPDEDAASQTSYASSNSDPSKIRPPKLPEHGLNGEPFECPLCFRFTSVKHLHAWHKHVYTDLQPYVCTASGCRVPDHTYESRHEWFQHELQAHRKYWECIIGCNTVFQCSNELYEHIESKHAELARKARIKDIVRSCERQYSMDQEACCPLCTEKQRSLTQLRRHLGKHHEQLSLFAIPPHMNDNEEGDESDEADVSSISGGAASNLGSSNDEIIGSEDPFNAANNPDISDDEYMNFEAVVKEKNENNGLVGVDGVDQLPASTLTDVRTSRPTAQPLQSQSNTEGYAKPAIPAGVPESYMLSMLASRYVRKEKLVALLEKLFGGDAVVQYNVRMLTIKAKICAESLQVEHHAWQYWSPRLLDEEEIE</sequence>
<organism evidence="3 4">
    <name type="scientific">Phaeosphaeria nodorum (strain SN15 / ATCC MYA-4574 / FGSC 10173)</name>
    <name type="common">Glume blotch fungus</name>
    <name type="synonym">Parastagonospora nodorum</name>
    <dbReference type="NCBI Taxonomy" id="321614"/>
    <lineage>
        <taxon>Eukaryota</taxon>
        <taxon>Fungi</taxon>
        <taxon>Dikarya</taxon>
        <taxon>Ascomycota</taxon>
        <taxon>Pezizomycotina</taxon>
        <taxon>Dothideomycetes</taxon>
        <taxon>Pleosporomycetidae</taxon>
        <taxon>Pleosporales</taxon>
        <taxon>Pleosporineae</taxon>
        <taxon>Phaeosphaeriaceae</taxon>
        <taxon>Parastagonospora</taxon>
    </lineage>
</organism>
<dbReference type="PANTHER" id="PTHR35391:SF7">
    <property type="entry name" value="C2H2-TYPE DOMAIN-CONTAINING PROTEIN"/>
    <property type="match status" value="1"/>
</dbReference>
<dbReference type="OrthoDB" id="20872at2759"/>
<dbReference type="SMART" id="SM00355">
    <property type="entry name" value="ZnF_C2H2"/>
    <property type="match status" value="3"/>
</dbReference>
<dbReference type="PANTHER" id="PTHR35391">
    <property type="entry name" value="C2H2-TYPE DOMAIN-CONTAINING PROTEIN-RELATED"/>
    <property type="match status" value="1"/>
</dbReference>
<keyword evidence="4" id="KW-1185">Reference proteome</keyword>
<dbReference type="EMBL" id="CP069039">
    <property type="protein sequence ID" value="QRD04762.1"/>
    <property type="molecule type" value="Genomic_DNA"/>
</dbReference>
<protein>
    <recommendedName>
        <fullName evidence="2">C2H2-type domain-containing protein</fullName>
    </recommendedName>
</protein>
<feature type="compositionally biased region" description="Low complexity" evidence="1">
    <location>
        <begin position="472"/>
        <end position="486"/>
    </location>
</feature>
<dbReference type="PROSITE" id="PS00028">
    <property type="entry name" value="ZINC_FINGER_C2H2_1"/>
    <property type="match status" value="1"/>
</dbReference>
<feature type="region of interest" description="Disordered" evidence="1">
    <location>
        <begin position="452"/>
        <end position="504"/>
    </location>
</feature>
<reference evidence="4" key="1">
    <citation type="journal article" date="2021" name="BMC Genomics">
        <title>Chromosome-level genome assembly and manually-curated proteome of model necrotroph Parastagonospora nodorum Sn15 reveals a genome-wide trove of candidate effector homologs, and redundancy of virulence-related functions within an accessory chromosome.</title>
        <authorList>
            <person name="Bertazzoni S."/>
            <person name="Jones D.A.B."/>
            <person name="Phan H.T."/>
            <person name="Tan K.-C."/>
            <person name="Hane J.K."/>
        </authorList>
    </citation>
    <scope>NUCLEOTIDE SEQUENCE [LARGE SCALE GENOMIC DNA]</scope>
    <source>
        <strain evidence="4">SN15 / ATCC MYA-4574 / FGSC 10173)</strain>
    </source>
</reference>
<feature type="compositionally biased region" description="Polar residues" evidence="1">
    <location>
        <begin position="538"/>
        <end position="559"/>
    </location>
</feature>
<dbReference type="Proteomes" id="UP000663193">
    <property type="component" value="Chromosome 17"/>
</dbReference>
<dbReference type="AlphaFoldDB" id="A0A7U2I8B4"/>
<dbReference type="VEuPathDB" id="FungiDB:JI435_106970"/>